<name>A0A1Y4QNN4_9ENTE</name>
<dbReference type="AlphaFoldDB" id="A0A1Y4QNN4"/>
<evidence type="ECO:0000313" key="1">
    <source>
        <dbReference type="EMBL" id="OUQ06914.1"/>
    </source>
</evidence>
<accession>A0A1Y4QNN4</accession>
<dbReference type="Proteomes" id="UP000196074">
    <property type="component" value="Unassembled WGS sequence"/>
</dbReference>
<organism evidence="1 2">
    <name type="scientific">Enterococcus cecorum</name>
    <dbReference type="NCBI Taxonomy" id="44008"/>
    <lineage>
        <taxon>Bacteria</taxon>
        <taxon>Bacillati</taxon>
        <taxon>Bacillota</taxon>
        <taxon>Bacilli</taxon>
        <taxon>Lactobacillales</taxon>
        <taxon>Enterococcaceae</taxon>
        <taxon>Enterococcus</taxon>
    </lineage>
</organism>
<proteinExistence type="predicted"/>
<gene>
    <name evidence="1" type="ORF">B5E88_12405</name>
</gene>
<dbReference type="RefSeq" id="WP_087216395.1">
    <property type="nucleotide sequence ID" value="NZ_NFLC01000071.1"/>
</dbReference>
<evidence type="ECO:0000313" key="2">
    <source>
        <dbReference type="Proteomes" id="UP000196074"/>
    </source>
</evidence>
<sequence length="86" mass="10328">MDKSTKEMLEAILKKENTTFKKWQDQTLEAGLMAIFMRKGEEFQEFKNWMIEREAQKKMTQFLSTQLNVSNKNQQAQNVYRESEEN</sequence>
<dbReference type="EMBL" id="NFLC01000071">
    <property type="protein sequence ID" value="OUQ06914.1"/>
    <property type="molecule type" value="Genomic_DNA"/>
</dbReference>
<reference evidence="2" key="1">
    <citation type="submission" date="2017-04" db="EMBL/GenBank/DDBJ databases">
        <title>Function of individual gut microbiota members based on whole genome sequencing of pure cultures obtained from chicken caecum.</title>
        <authorList>
            <person name="Medvecky M."/>
            <person name="Cejkova D."/>
            <person name="Polansky O."/>
            <person name="Karasova D."/>
            <person name="Kubasova T."/>
            <person name="Cizek A."/>
            <person name="Rychlik I."/>
        </authorList>
    </citation>
    <scope>NUCLEOTIDE SEQUENCE [LARGE SCALE GENOMIC DNA]</scope>
    <source>
        <strain evidence="2">An144</strain>
    </source>
</reference>
<comment type="caution">
    <text evidence="1">The sequence shown here is derived from an EMBL/GenBank/DDBJ whole genome shotgun (WGS) entry which is preliminary data.</text>
</comment>
<protein>
    <submittedName>
        <fullName evidence="1">Uncharacterized protein</fullName>
    </submittedName>
</protein>